<dbReference type="AlphaFoldDB" id="W7EV05"/>
<keyword evidence="1" id="KW-1133">Transmembrane helix</keyword>
<protein>
    <submittedName>
        <fullName evidence="2">Uncharacterized protein</fullName>
    </submittedName>
</protein>
<gene>
    <name evidence="2" type="ORF">COCVIDRAFT_86417</name>
</gene>
<proteinExistence type="predicted"/>
<dbReference type="Proteomes" id="UP000054337">
    <property type="component" value="Unassembled WGS sequence"/>
</dbReference>
<dbReference type="RefSeq" id="XP_014561582.1">
    <property type="nucleotide sequence ID" value="XM_014706096.1"/>
</dbReference>
<feature type="transmembrane region" description="Helical" evidence="1">
    <location>
        <begin position="35"/>
        <end position="51"/>
    </location>
</feature>
<keyword evidence="3" id="KW-1185">Reference proteome</keyword>
<evidence type="ECO:0000256" key="1">
    <source>
        <dbReference type="SAM" id="Phobius"/>
    </source>
</evidence>
<accession>W7EV05</accession>
<keyword evidence="1" id="KW-0472">Membrane</keyword>
<dbReference type="EMBL" id="KI968696">
    <property type="protein sequence ID" value="EUN31996.1"/>
    <property type="molecule type" value="Genomic_DNA"/>
</dbReference>
<organism evidence="2 3">
    <name type="scientific">Bipolaris victoriae (strain FI3)</name>
    <name type="common">Victoria blight of oats agent</name>
    <name type="synonym">Cochliobolus victoriae</name>
    <dbReference type="NCBI Taxonomy" id="930091"/>
    <lineage>
        <taxon>Eukaryota</taxon>
        <taxon>Fungi</taxon>
        <taxon>Dikarya</taxon>
        <taxon>Ascomycota</taxon>
        <taxon>Pezizomycotina</taxon>
        <taxon>Dothideomycetes</taxon>
        <taxon>Pleosporomycetidae</taxon>
        <taxon>Pleosporales</taxon>
        <taxon>Pleosporineae</taxon>
        <taxon>Pleosporaceae</taxon>
        <taxon>Bipolaris</taxon>
    </lineage>
</organism>
<feature type="non-terminal residue" evidence="2">
    <location>
        <position position="1"/>
    </location>
</feature>
<name>W7EV05_BIPV3</name>
<dbReference type="GeneID" id="26258456"/>
<keyword evidence="1" id="KW-0812">Transmembrane</keyword>
<sequence length="52" mass="5982">WGHTFFLGSRLVLIYLSALETLSLSSFIIPRPSVSLSFFPSWVVGWIFLFVF</sequence>
<evidence type="ECO:0000313" key="3">
    <source>
        <dbReference type="Proteomes" id="UP000054337"/>
    </source>
</evidence>
<evidence type="ECO:0000313" key="2">
    <source>
        <dbReference type="EMBL" id="EUN31996.1"/>
    </source>
</evidence>
<dbReference type="HOGENOM" id="CLU_3092856_0_0_1"/>
<reference evidence="2 3" key="1">
    <citation type="journal article" date="2013" name="PLoS Genet.">
        <title>Comparative genome structure, secondary metabolite, and effector coding capacity across Cochliobolus pathogens.</title>
        <authorList>
            <person name="Condon B.J."/>
            <person name="Leng Y."/>
            <person name="Wu D."/>
            <person name="Bushley K.E."/>
            <person name="Ohm R.A."/>
            <person name="Otillar R."/>
            <person name="Martin J."/>
            <person name="Schackwitz W."/>
            <person name="Grimwood J."/>
            <person name="MohdZainudin N."/>
            <person name="Xue C."/>
            <person name="Wang R."/>
            <person name="Manning V.A."/>
            <person name="Dhillon B."/>
            <person name="Tu Z.J."/>
            <person name="Steffenson B.J."/>
            <person name="Salamov A."/>
            <person name="Sun H."/>
            <person name="Lowry S."/>
            <person name="LaButti K."/>
            <person name="Han J."/>
            <person name="Copeland A."/>
            <person name="Lindquist E."/>
            <person name="Barry K."/>
            <person name="Schmutz J."/>
            <person name="Baker S.E."/>
            <person name="Ciuffetti L.M."/>
            <person name="Grigoriev I.V."/>
            <person name="Zhong S."/>
            <person name="Turgeon B.G."/>
        </authorList>
    </citation>
    <scope>NUCLEOTIDE SEQUENCE [LARGE SCALE GENOMIC DNA]</scope>
    <source>
        <strain evidence="2 3">FI3</strain>
    </source>
</reference>
<feature type="transmembrane region" description="Helical" evidence="1">
    <location>
        <begin position="12"/>
        <end position="29"/>
    </location>
</feature>